<evidence type="ECO:0000256" key="1">
    <source>
        <dbReference type="SAM" id="MobiDB-lite"/>
    </source>
</evidence>
<dbReference type="Proteomes" id="UP001320245">
    <property type="component" value="Unassembled WGS sequence"/>
</dbReference>
<feature type="region of interest" description="Disordered" evidence="1">
    <location>
        <begin position="257"/>
        <end position="282"/>
    </location>
</feature>
<dbReference type="AlphaFoldDB" id="A0AAN9U274"/>
<accession>A0AAN9U274</accession>
<proteinExistence type="predicted"/>
<dbReference type="InterPro" id="IPR029058">
    <property type="entry name" value="AB_hydrolase_fold"/>
</dbReference>
<dbReference type="Gene3D" id="3.40.50.1820">
    <property type="entry name" value="alpha/beta hydrolase"/>
    <property type="match status" value="1"/>
</dbReference>
<name>A0AAN9U274_9PEZI</name>
<dbReference type="EMBL" id="JAJSPL020000040">
    <property type="protein sequence ID" value="KAK7735224.1"/>
    <property type="molecule type" value="Genomic_DNA"/>
</dbReference>
<feature type="compositionally biased region" description="Basic and acidic residues" evidence="1">
    <location>
        <begin position="259"/>
        <end position="276"/>
    </location>
</feature>
<feature type="compositionally biased region" description="Acidic residues" evidence="1">
    <location>
        <begin position="370"/>
        <end position="383"/>
    </location>
</feature>
<evidence type="ECO:0000313" key="2">
    <source>
        <dbReference type="EMBL" id="KAK7735224.1"/>
    </source>
</evidence>
<comment type="caution">
    <text evidence="2">The sequence shown here is derived from an EMBL/GenBank/DDBJ whole genome shotgun (WGS) entry which is preliminary data.</text>
</comment>
<feature type="region of interest" description="Disordered" evidence="1">
    <location>
        <begin position="321"/>
        <end position="427"/>
    </location>
</feature>
<evidence type="ECO:0000313" key="3">
    <source>
        <dbReference type="Proteomes" id="UP001320245"/>
    </source>
</evidence>
<feature type="compositionally biased region" description="Polar residues" evidence="1">
    <location>
        <begin position="390"/>
        <end position="407"/>
    </location>
</feature>
<keyword evidence="3" id="KW-1185">Reference proteome</keyword>
<reference evidence="2 3" key="1">
    <citation type="journal article" date="2023" name="PLoS ONE">
        <title>Cytospora paraplurivora sp. nov. isolated from orchards with fruit tree decline syndrome in Ontario, Canada.</title>
        <authorList>
            <person name="Ilyukhin E."/>
            <person name="Nguyen H.D.T."/>
            <person name="Castle A.J."/>
            <person name="Ellouze W."/>
        </authorList>
    </citation>
    <scope>NUCLEOTIDE SEQUENCE [LARGE SCALE GENOMIC DNA]</scope>
    <source>
        <strain evidence="2 3">FDS-564</strain>
    </source>
</reference>
<organism evidence="2 3">
    <name type="scientific">Cytospora paraplurivora</name>
    <dbReference type="NCBI Taxonomy" id="2898453"/>
    <lineage>
        <taxon>Eukaryota</taxon>
        <taxon>Fungi</taxon>
        <taxon>Dikarya</taxon>
        <taxon>Ascomycota</taxon>
        <taxon>Pezizomycotina</taxon>
        <taxon>Sordariomycetes</taxon>
        <taxon>Sordariomycetidae</taxon>
        <taxon>Diaporthales</taxon>
        <taxon>Cytosporaceae</taxon>
        <taxon>Cytospora</taxon>
    </lineage>
</organism>
<protein>
    <submittedName>
        <fullName evidence="2">Uncharacterized protein</fullName>
    </submittedName>
</protein>
<sequence>MSLRQILTKPLIVGPTDDHTHTVIFLHRFPTETTEEELRGKVLAQKLTKNHKTLHEQFPGVRWVFPHPKAHARHWSGLSAEDKAVIGLDKSGSPYITQIVLQESKRAGGLDKIVLGGQGETAEAAHESMSSFPEASRAQRDSPEAMTGFIRQYFHPTWTDVAQLKLGGFVGMHAQGGQVTRDAKNFGITSKLPGPKSINTTIVTNTPHKFIQGGYKVQTTTWDGKRIDDFADFLEDIGIYRIRDSTVTIDGGNSVELLTPKDRTGSKKDDGKKADASEQLNDVQKHALQVLKDKKATEETRNKILQRIEADKVERKIRQERQRQARLAREGKLEAGDQLESAPGNSQLAHDTTEHGSVPPVIPNAAISPDAEEQPGDSDDVVEGDGLLAQFSQYNAARNAPSLTQGDQRAGGDTKWSSHGQVRGEMSASQMRALGLANDQDVSMKDTHHIKED</sequence>
<feature type="compositionally biased region" description="Basic and acidic residues" evidence="1">
    <location>
        <begin position="321"/>
        <end position="335"/>
    </location>
</feature>
<gene>
    <name evidence="2" type="ORF">SLS53_007614</name>
</gene>